<keyword evidence="2" id="KW-1133">Transmembrane helix</keyword>
<name>A0AAJ8JXP0_9TREE</name>
<dbReference type="KEGG" id="cdep:91089808"/>
<dbReference type="GeneID" id="91089808"/>
<dbReference type="GO" id="GO:0051082">
    <property type="term" value="F:unfolded protein binding"/>
    <property type="evidence" value="ECO:0007669"/>
    <property type="project" value="TreeGrafter"/>
</dbReference>
<dbReference type="AlphaFoldDB" id="A0AAJ8JXP0"/>
<organism evidence="3 4">
    <name type="scientific">Cryptococcus depauperatus CBS 7841</name>
    <dbReference type="NCBI Taxonomy" id="1295531"/>
    <lineage>
        <taxon>Eukaryota</taxon>
        <taxon>Fungi</taxon>
        <taxon>Dikarya</taxon>
        <taxon>Basidiomycota</taxon>
        <taxon>Agaricomycotina</taxon>
        <taxon>Tremellomycetes</taxon>
        <taxon>Tremellales</taxon>
        <taxon>Cryptococcaceae</taxon>
        <taxon>Cryptococcus</taxon>
    </lineage>
</organism>
<dbReference type="SMART" id="SM00786">
    <property type="entry name" value="SHR3_chaperone"/>
    <property type="match status" value="1"/>
</dbReference>
<evidence type="ECO:0000256" key="1">
    <source>
        <dbReference type="SAM" id="MobiDB-lite"/>
    </source>
</evidence>
<gene>
    <name evidence="3" type="ORF">L203_105599</name>
</gene>
<dbReference type="GO" id="GO:0005789">
    <property type="term" value="C:endoplasmic reticulum membrane"/>
    <property type="evidence" value="ECO:0007669"/>
    <property type="project" value="TreeGrafter"/>
</dbReference>
<dbReference type="Proteomes" id="UP000094043">
    <property type="component" value="Chromosome 7"/>
</dbReference>
<dbReference type="EMBL" id="CP143790">
    <property type="protein sequence ID" value="WVN90363.1"/>
    <property type="molecule type" value="Genomic_DNA"/>
</dbReference>
<dbReference type="GO" id="GO:0006888">
    <property type="term" value="P:endoplasmic reticulum to Golgi vesicle-mediated transport"/>
    <property type="evidence" value="ECO:0007669"/>
    <property type="project" value="TreeGrafter"/>
</dbReference>
<feature type="compositionally biased region" description="Low complexity" evidence="1">
    <location>
        <begin position="165"/>
        <end position="178"/>
    </location>
</feature>
<feature type="region of interest" description="Disordered" evidence="1">
    <location>
        <begin position="159"/>
        <end position="178"/>
    </location>
</feature>
<sequence>MVWRTTLVTMSTSFLLGTTFSHWIADHNVLWKTPITKEAINQSIEYYSLLDSAPVGMGWAYIVVGSVLLLSIGGRSVKGYRGKVLIASIIYYQATETYPAITLIPNPLPANLVDHPLYPALTTAVRDLATTNIITAVMLTGLIFLQAGRYYSQRPNAPPVHKVNSTVSTSGTGSFPST</sequence>
<feature type="transmembrane region" description="Helical" evidence="2">
    <location>
        <begin position="84"/>
        <end position="104"/>
    </location>
</feature>
<evidence type="ECO:0000256" key="2">
    <source>
        <dbReference type="SAM" id="Phobius"/>
    </source>
</evidence>
<keyword evidence="2" id="KW-0812">Transmembrane</keyword>
<reference evidence="3" key="3">
    <citation type="submission" date="2024-01" db="EMBL/GenBank/DDBJ databases">
        <authorList>
            <person name="Coelho M.A."/>
            <person name="David-Palma M."/>
            <person name="Shea T."/>
            <person name="Sun S."/>
            <person name="Cuomo C.A."/>
            <person name="Heitman J."/>
        </authorList>
    </citation>
    <scope>NUCLEOTIDE SEQUENCE</scope>
    <source>
        <strain evidence="3">CBS 7841</strain>
    </source>
</reference>
<evidence type="ECO:0000313" key="4">
    <source>
        <dbReference type="Proteomes" id="UP000094043"/>
    </source>
</evidence>
<keyword evidence="2" id="KW-0472">Membrane</keyword>
<dbReference type="RefSeq" id="XP_066071063.1">
    <property type="nucleotide sequence ID" value="XM_066214966.1"/>
</dbReference>
<dbReference type="PANTHER" id="PTHR28228">
    <property type="entry name" value="SECRETORY COMPONENT PROTEIN SHR3"/>
    <property type="match status" value="1"/>
</dbReference>
<protein>
    <submittedName>
        <fullName evidence="3">Uncharacterized protein</fullName>
    </submittedName>
</protein>
<feature type="transmembrane region" description="Helical" evidence="2">
    <location>
        <begin position="124"/>
        <end position="145"/>
    </location>
</feature>
<dbReference type="PANTHER" id="PTHR28228:SF1">
    <property type="entry name" value="SECRETORY COMPONENT PROTEIN SHR3"/>
    <property type="match status" value="1"/>
</dbReference>
<feature type="transmembrane region" description="Helical" evidence="2">
    <location>
        <begin position="53"/>
        <end position="72"/>
    </location>
</feature>
<proteinExistence type="predicted"/>
<dbReference type="Pfam" id="PF08229">
    <property type="entry name" value="SHR3_chaperone"/>
    <property type="match status" value="1"/>
</dbReference>
<dbReference type="InterPro" id="IPR013248">
    <property type="entry name" value="Psh3/Shr3"/>
</dbReference>
<reference evidence="3" key="2">
    <citation type="journal article" date="2022" name="Elife">
        <title>Obligate sexual reproduction of a homothallic fungus closely related to the Cryptococcus pathogenic species complex.</title>
        <authorList>
            <person name="Passer A.R."/>
            <person name="Clancey S.A."/>
            <person name="Shea T."/>
            <person name="David-Palma M."/>
            <person name="Averette A.F."/>
            <person name="Boekhout T."/>
            <person name="Porcel B.M."/>
            <person name="Nowrousian M."/>
            <person name="Cuomo C.A."/>
            <person name="Sun S."/>
            <person name="Heitman J."/>
            <person name="Coelho M.A."/>
        </authorList>
    </citation>
    <scope>NUCLEOTIDE SEQUENCE</scope>
    <source>
        <strain evidence="3">CBS 7841</strain>
    </source>
</reference>
<evidence type="ECO:0000313" key="3">
    <source>
        <dbReference type="EMBL" id="WVN90363.1"/>
    </source>
</evidence>
<reference evidence="3" key="1">
    <citation type="submission" date="2016-06" db="EMBL/GenBank/DDBJ databases">
        <authorList>
            <person name="Cuomo C."/>
            <person name="Litvintseva A."/>
            <person name="Heitman J."/>
            <person name="Chen Y."/>
            <person name="Sun S."/>
            <person name="Springer D."/>
            <person name="Dromer F."/>
            <person name="Young S."/>
            <person name="Zeng Q."/>
            <person name="Chapman S."/>
            <person name="Gujja S."/>
            <person name="Saif S."/>
            <person name="Birren B."/>
        </authorList>
    </citation>
    <scope>NUCLEOTIDE SEQUENCE</scope>
    <source>
        <strain evidence="3">CBS 7841</strain>
    </source>
</reference>
<keyword evidence="4" id="KW-1185">Reference proteome</keyword>
<accession>A0AAJ8JXP0</accession>